<accession>A0A9D4B6X0</accession>
<evidence type="ECO:0000256" key="1">
    <source>
        <dbReference type="SAM" id="SignalP"/>
    </source>
</evidence>
<feature type="chain" id="PRO_5038723588" evidence="1">
    <location>
        <begin position="23"/>
        <end position="80"/>
    </location>
</feature>
<evidence type="ECO:0000313" key="2">
    <source>
        <dbReference type="EMBL" id="KAH3691497.1"/>
    </source>
</evidence>
<feature type="signal peptide" evidence="1">
    <location>
        <begin position="1"/>
        <end position="22"/>
    </location>
</feature>
<proteinExistence type="predicted"/>
<protein>
    <submittedName>
        <fullName evidence="2">Uncharacterized protein</fullName>
    </submittedName>
</protein>
<gene>
    <name evidence="2" type="ORF">DPMN_193027</name>
</gene>
<sequence length="80" mass="8984">MEYIRIVLVCVAMGTILLSVEGRLCQMDPVALTCADVVPLRGPFKGVSLCSRSGKECQLKIRRRSLECRCEAAREEIIWL</sequence>
<dbReference type="EMBL" id="JAIWYP010000035">
    <property type="protein sequence ID" value="KAH3691497.1"/>
    <property type="molecule type" value="Genomic_DNA"/>
</dbReference>
<dbReference type="AlphaFoldDB" id="A0A9D4B6X0"/>
<evidence type="ECO:0000313" key="3">
    <source>
        <dbReference type="Proteomes" id="UP000828390"/>
    </source>
</evidence>
<reference evidence="2" key="2">
    <citation type="submission" date="2020-11" db="EMBL/GenBank/DDBJ databases">
        <authorList>
            <person name="McCartney M.A."/>
            <person name="Auch B."/>
            <person name="Kono T."/>
            <person name="Mallez S."/>
            <person name="Becker A."/>
            <person name="Gohl D.M."/>
            <person name="Silverstein K.A.T."/>
            <person name="Koren S."/>
            <person name="Bechman K.B."/>
            <person name="Herman A."/>
            <person name="Abrahante J.E."/>
            <person name="Garbe J."/>
        </authorList>
    </citation>
    <scope>NUCLEOTIDE SEQUENCE</scope>
    <source>
        <strain evidence="2">Duluth1</strain>
        <tissue evidence="2">Whole animal</tissue>
    </source>
</reference>
<comment type="caution">
    <text evidence="2">The sequence shown here is derived from an EMBL/GenBank/DDBJ whole genome shotgun (WGS) entry which is preliminary data.</text>
</comment>
<keyword evidence="1" id="KW-0732">Signal</keyword>
<name>A0A9D4B6X0_DREPO</name>
<dbReference type="Proteomes" id="UP000828390">
    <property type="component" value="Unassembled WGS sequence"/>
</dbReference>
<reference evidence="2" key="1">
    <citation type="journal article" date="2019" name="bioRxiv">
        <title>The Genome of the Zebra Mussel, Dreissena polymorpha: A Resource for Invasive Species Research.</title>
        <authorList>
            <person name="McCartney M.A."/>
            <person name="Auch B."/>
            <person name="Kono T."/>
            <person name="Mallez S."/>
            <person name="Zhang Y."/>
            <person name="Obille A."/>
            <person name="Becker A."/>
            <person name="Abrahante J.E."/>
            <person name="Garbe J."/>
            <person name="Badalamenti J.P."/>
            <person name="Herman A."/>
            <person name="Mangelson H."/>
            <person name="Liachko I."/>
            <person name="Sullivan S."/>
            <person name="Sone E.D."/>
            <person name="Koren S."/>
            <person name="Silverstein K.A.T."/>
            <person name="Beckman K.B."/>
            <person name="Gohl D.M."/>
        </authorList>
    </citation>
    <scope>NUCLEOTIDE SEQUENCE</scope>
    <source>
        <strain evidence="2">Duluth1</strain>
        <tissue evidence="2">Whole animal</tissue>
    </source>
</reference>
<keyword evidence="3" id="KW-1185">Reference proteome</keyword>
<organism evidence="2 3">
    <name type="scientific">Dreissena polymorpha</name>
    <name type="common">Zebra mussel</name>
    <name type="synonym">Mytilus polymorpha</name>
    <dbReference type="NCBI Taxonomy" id="45954"/>
    <lineage>
        <taxon>Eukaryota</taxon>
        <taxon>Metazoa</taxon>
        <taxon>Spiralia</taxon>
        <taxon>Lophotrochozoa</taxon>
        <taxon>Mollusca</taxon>
        <taxon>Bivalvia</taxon>
        <taxon>Autobranchia</taxon>
        <taxon>Heteroconchia</taxon>
        <taxon>Euheterodonta</taxon>
        <taxon>Imparidentia</taxon>
        <taxon>Neoheterodontei</taxon>
        <taxon>Myida</taxon>
        <taxon>Dreissenoidea</taxon>
        <taxon>Dreissenidae</taxon>
        <taxon>Dreissena</taxon>
    </lineage>
</organism>